<dbReference type="EMBL" id="CAJVPQ010005067">
    <property type="protein sequence ID" value="CAG8663399.1"/>
    <property type="molecule type" value="Genomic_DNA"/>
</dbReference>
<proteinExistence type="predicted"/>
<feature type="non-terminal residue" evidence="2">
    <location>
        <position position="1"/>
    </location>
</feature>
<evidence type="ECO:0000313" key="3">
    <source>
        <dbReference type="Proteomes" id="UP000789570"/>
    </source>
</evidence>
<dbReference type="Proteomes" id="UP000789570">
    <property type="component" value="Unassembled WGS sequence"/>
</dbReference>
<feature type="compositionally biased region" description="Low complexity" evidence="1">
    <location>
        <begin position="1"/>
        <end position="11"/>
    </location>
</feature>
<feature type="compositionally biased region" description="Polar residues" evidence="1">
    <location>
        <begin position="19"/>
        <end position="33"/>
    </location>
</feature>
<gene>
    <name evidence="2" type="ORF">FCALED_LOCUS11656</name>
</gene>
<accession>A0A9N9H9G8</accession>
<keyword evidence="3" id="KW-1185">Reference proteome</keyword>
<dbReference type="AlphaFoldDB" id="A0A9N9H9G8"/>
<name>A0A9N9H9G8_9GLOM</name>
<evidence type="ECO:0000256" key="1">
    <source>
        <dbReference type="SAM" id="MobiDB-lite"/>
    </source>
</evidence>
<protein>
    <submittedName>
        <fullName evidence="2">5291_t:CDS:1</fullName>
    </submittedName>
</protein>
<evidence type="ECO:0000313" key="2">
    <source>
        <dbReference type="EMBL" id="CAG8663399.1"/>
    </source>
</evidence>
<organism evidence="2 3">
    <name type="scientific">Funneliformis caledonium</name>
    <dbReference type="NCBI Taxonomy" id="1117310"/>
    <lineage>
        <taxon>Eukaryota</taxon>
        <taxon>Fungi</taxon>
        <taxon>Fungi incertae sedis</taxon>
        <taxon>Mucoromycota</taxon>
        <taxon>Glomeromycotina</taxon>
        <taxon>Glomeromycetes</taxon>
        <taxon>Glomerales</taxon>
        <taxon>Glomeraceae</taxon>
        <taxon>Funneliformis</taxon>
    </lineage>
</organism>
<comment type="caution">
    <text evidence="2">The sequence shown here is derived from an EMBL/GenBank/DDBJ whole genome shotgun (WGS) entry which is preliminary data.</text>
</comment>
<feature type="region of interest" description="Disordered" evidence="1">
    <location>
        <begin position="1"/>
        <end position="41"/>
    </location>
</feature>
<sequence length="58" mass="6613">TTFPITTNTITRYPKDNPFSDQINQNTSTNPSNQHHDPTSHLSILLHANHKKLHGPKR</sequence>
<reference evidence="2" key="1">
    <citation type="submission" date="2021-06" db="EMBL/GenBank/DDBJ databases">
        <authorList>
            <person name="Kallberg Y."/>
            <person name="Tangrot J."/>
            <person name="Rosling A."/>
        </authorList>
    </citation>
    <scope>NUCLEOTIDE SEQUENCE</scope>
    <source>
        <strain evidence="2">UK204</strain>
    </source>
</reference>